<evidence type="ECO:0000313" key="3">
    <source>
        <dbReference type="Proteomes" id="UP000077266"/>
    </source>
</evidence>
<feature type="region of interest" description="Disordered" evidence="1">
    <location>
        <begin position="354"/>
        <end position="380"/>
    </location>
</feature>
<feature type="compositionally biased region" description="Low complexity" evidence="1">
    <location>
        <begin position="90"/>
        <end position="112"/>
    </location>
</feature>
<keyword evidence="3" id="KW-1185">Reference proteome</keyword>
<dbReference type="AlphaFoldDB" id="A0A165N3X6"/>
<evidence type="ECO:0000256" key="1">
    <source>
        <dbReference type="SAM" id="MobiDB-lite"/>
    </source>
</evidence>
<evidence type="ECO:0000313" key="2">
    <source>
        <dbReference type="EMBL" id="KZW00168.1"/>
    </source>
</evidence>
<feature type="region of interest" description="Disordered" evidence="1">
    <location>
        <begin position="56"/>
        <end position="172"/>
    </location>
</feature>
<dbReference type="InParanoid" id="A0A165N3X6"/>
<protein>
    <submittedName>
        <fullName evidence="2">Uncharacterized protein</fullName>
    </submittedName>
</protein>
<accession>A0A165N3X6</accession>
<organism evidence="2 3">
    <name type="scientific">Exidia glandulosa HHB12029</name>
    <dbReference type="NCBI Taxonomy" id="1314781"/>
    <lineage>
        <taxon>Eukaryota</taxon>
        <taxon>Fungi</taxon>
        <taxon>Dikarya</taxon>
        <taxon>Basidiomycota</taxon>
        <taxon>Agaricomycotina</taxon>
        <taxon>Agaricomycetes</taxon>
        <taxon>Auriculariales</taxon>
        <taxon>Exidiaceae</taxon>
        <taxon>Exidia</taxon>
    </lineage>
</organism>
<dbReference type="Proteomes" id="UP000077266">
    <property type="component" value="Unassembled WGS sequence"/>
</dbReference>
<name>A0A165N3X6_EXIGL</name>
<proteinExistence type="predicted"/>
<reference evidence="2 3" key="1">
    <citation type="journal article" date="2016" name="Mol. Biol. Evol.">
        <title>Comparative Genomics of Early-Diverging Mushroom-Forming Fungi Provides Insights into the Origins of Lignocellulose Decay Capabilities.</title>
        <authorList>
            <person name="Nagy L.G."/>
            <person name="Riley R."/>
            <person name="Tritt A."/>
            <person name="Adam C."/>
            <person name="Daum C."/>
            <person name="Floudas D."/>
            <person name="Sun H."/>
            <person name="Yadav J.S."/>
            <person name="Pangilinan J."/>
            <person name="Larsson K.H."/>
            <person name="Matsuura K."/>
            <person name="Barry K."/>
            <person name="Labutti K."/>
            <person name="Kuo R."/>
            <person name="Ohm R.A."/>
            <person name="Bhattacharya S.S."/>
            <person name="Shirouzu T."/>
            <person name="Yoshinaga Y."/>
            <person name="Martin F.M."/>
            <person name="Grigoriev I.V."/>
            <person name="Hibbett D.S."/>
        </authorList>
    </citation>
    <scope>NUCLEOTIDE SEQUENCE [LARGE SCALE GENOMIC DNA]</scope>
    <source>
        <strain evidence="2 3">HHB12029</strain>
    </source>
</reference>
<feature type="region of interest" description="Disordered" evidence="1">
    <location>
        <begin position="305"/>
        <end position="326"/>
    </location>
</feature>
<feature type="compositionally biased region" description="Acidic residues" evidence="1">
    <location>
        <begin position="113"/>
        <end position="122"/>
    </location>
</feature>
<sequence length="542" mass="58653">MSWFTAPISYVSQVAGRATRTAGRILIPTATITTRIMTAENTELVSVQRRDYERAAPISPFDDQDAAYPPTRMPTLKSSYKVTPPVLPPASNKASSNASDDDSGYASASFDSDSSDGSDDECTTSSLDDMERDRARLRRAFRSPSPAMSDASTRCLPVSSPRPYNPDDKEDNYSMPVEKMRYAGEDSAAVAPAARHSFSVHPLEEDVEMEGVALLTPAFSRVTRAAAQGAPSSSRVPALASAVRSPAPAAVATTLVHATGHAVTTTRPRAAVARTRPRYPIPPPTTGKRAHVVEEEQTLFKKARVGGRVKPRQQERRTAGRSKGRYAAHVEEDAMQVDEQKFEEVTAPVQTVFNTSSSSSSADTPIARDNSFAGKNSDNGAPIKTLEILSSENGMLLKVADEHGGERTRHRGTLAQVNAPRLVLTDTVFAPHLSYLAQTGELSSVRELYIRVSSPSIPSPLWTFDAKVPALVLPNLERVVLLAAEPDARVYPSVPWDRVVHVLGSVVARCPSRKPDVEMRSVTVEGRKKHVEELSAVGNFLG</sequence>
<gene>
    <name evidence="2" type="ORF">EXIGLDRAFT_745796</name>
</gene>
<dbReference type="EMBL" id="KV425903">
    <property type="protein sequence ID" value="KZW00168.1"/>
    <property type="molecule type" value="Genomic_DNA"/>
</dbReference>